<organism evidence="1 2">
    <name type="scientific">Panagrolaimus sp. ES5</name>
    <dbReference type="NCBI Taxonomy" id="591445"/>
    <lineage>
        <taxon>Eukaryota</taxon>
        <taxon>Metazoa</taxon>
        <taxon>Ecdysozoa</taxon>
        <taxon>Nematoda</taxon>
        <taxon>Chromadorea</taxon>
        <taxon>Rhabditida</taxon>
        <taxon>Tylenchina</taxon>
        <taxon>Panagrolaimomorpha</taxon>
        <taxon>Panagrolaimoidea</taxon>
        <taxon>Panagrolaimidae</taxon>
        <taxon>Panagrolaimus</taxon>
    </lineage>
</organism>
<reference evidence="2" key="1">
    <citation type="submission" date="2022-11" db="UniProtKB">
        <authorList>
            <consortium name="WormBaseParasite"/>
        </authorList>
    </citation>
    <scope>IDENTIFICATION</scope>
</reference>
<dbReference type="Proteomes" id="UP000887579">
    <property type="component" value="Unplaced"/>
</dbReference>
<accession>A0AC34GEP0</accession>
<dbReference type="WBParaSite" id="ES5_v2.g28217.t1">
    <property type="protein sequence ID" value="ES5_v2.g28217.t1"/>
    <property type="gene ID" value="ES5_v2.g28217"/>
</dbReference>
<name>A0AC34GEP0_9BILA</name>
<proteinExistence type="predicted"/>
<protein>
    <submittedName>
        <fullName evidence="2">AraC family transcriptional regulator</fullName>
    </submittedName>
</protein>
<evidence type="ECO:0000313" key="1">
    <source>
        <dbReference type="Proteomes" id="UP000887579"/>
    </source>
</evidence>
<evidence type="ECO:0000313" key="2">
    <source>
        <dbReference type="WBParaSite" id="ES5_v2.g28217.t1"/>
    </source>
</evidence>
<sequence>MSSLLKPKICINILSLRTAAIQSPLNLGIYRSTHLLKTDFDGSIMITRGKAEVVSND</sequence>